<dbReference type="PROSITE" id="PS00028">
    <property type="entry name" value="ZINC_FINGER_C2H2_1"/>
    <property type="match status" value="16"/>
</dbReference>
<keyword evidence="2" id="KW-0677">Repeat</keyword>
<dbReference type="Pfam" id="PF00096">
    <property type="entry name" value="zf-C2H2"/>
    <property type="match status" value="2"/>
</dbReference>
<keyword evidence="4" id="KW-0862">Zinc</keyword>
<reference evidence="8 9" key="1">
    <citation type="submission" date="2024-08" db="EMBL/GenBank/DDBJ databases">
        <authorList>
            <person name="Cucini C."/>
            <person name="Frati F."/>
        </authorList>
    </citation>
    <scope>NUCLEOTIDE SEQUENCE [LARGE SCALE GENOMIC DNA]</scope>
</reference>
<feature type="compositionally biased region" description="Basic and acidic residues" evidence="6">
    <location>
        <begin position="276"/>
        <end position="287"/>
    </location>
</feature>
<keyword evidence="9" id="KW-1185">Reference proteome</keyword>
<feature type="domain" description="C2H2-type" evidence="7">
    <location>
        <begin position="619"/>
        <end position="647"/>
    </location>
</feature>
<protein>
    <recommendedName>
        <fullName evidence="7">C2H2-type domain-containing protein</fullName>
    </recommendedName>
</protein>
<evidence type="ECO:0000256" key="3">
    <source>
        <dbReference type="ARBA" id="ARBA00022771"/>
    </source>
</evidence>
<name>A0ABP1RLA6_9HEXA</name>
<feature type="domain" description="C2H2-type" evidence="7">
    <location>
        <begin position="933"/>
        <end position="961"/>
    </location>
</feature>
<feature type="domain" description="C2H2-type" evidence="7">
    <location>
        <begin position="1074"/>
        <end position="1102"/>
    </location>
</feature>
<keyword evidence="3 5" id="KW-0863">Zinc-finger</keyword>
<dbReference type="Gene3D" id="3.30.160.60">
    <property type="entry name" value="Classic Zinc Finger"/>
    <property type="match status" value="6"/>
</dbReference>
<feature type="domain" description="C2H2-type" evidence="7">
    <location>
        <begin position="333"/>
        <end position="357"/>
    </location>
</feature>
<evidence type="ECO:0000259" key="7">
    <source>
        <dbReference type="PROSITE" id="PS50157"/>
    </source>
</evidence>
<feature type="domain" description="C2H2-type" evidence="7">
    <location>
        <begin position="1266"/>
        <end position="1293"/>
    </location>
</feature>
<dbReference type="InterPro" id="IPR013087">
    <property type="entry name" value="Znf_C2H2_type"/>
</dbReference>
<dbReference type="PANTHER" id="PTHR24379">
    <property type="entry name" value="KRAB AND ZINC FINGER DOMAIN-CONTAINING"/>
    <property type="match status" value="1"/>
</dbReference>
<evidence type="ECO:0000313" key="8">
    <source>
        <dbReference type="EMBL" id="CAL8130018.1"/>
    </source>
</evidence>
<feature type="domain" description="C2H2-type" evidence="7">
    <location>
        <begin position="834"/>
        <end position="861"/>
    </location>
</feature>
<dbReference type="PROSITE" id="PS50157">
    <property type="entry name" value="ZINC_FINGER_C2H2_2"/>
    <property type="match status" value="15"/>
</dbReference>
<evidence type="ECO:0000313" key="9">
    <source>
        <dbReference type="Proteomes" id="UP001642540"/>
    </source>
</evidence>
<feature type="domain" description="C2H2-type" evidence="7">
    <location>
        <begin position="651"/>
        <end position="673"/>
    </location>
</feature>
<feature type="domain" description="C2H2-type" evidence="7">
    <location>
        <begin position="515"/>
        <end position="542"/>
    </location>
</feature>
<feature type="region of interest" description="Disordered" evidence="6">
    <location>
        <begin position="261"/>
        <end position="325"/>
    </location>
</feature>
<keyword evidence="1" id="KW-0479">Metal-binding</keyword>
<feature type="domain" description="C2H2-type" evidence="7">
    <location>
        <begin position="488"/>
        <end position="512"/>
    </location>
</feature>
<feature type="region of interest" description="Disordered" evidence="6">
    <location>
        <begin position="404"/>
        <end position="468"/>
    </location>
</feature>
<dbReference type="Proteomes" id="UP001642540">
    <property type="component" value="Unassembled WGS sequence"/>
</dbReference>
<feature type="domain" description="C2H2-type" evidence="7">
    <location>
        <begin position="1200"/>
        <end position="1227"/>
    </location>
</feature>
<dbReference type="InterPro" id="IPR036236">
    <property type="entry name" value="Znf_C2H2_sf"/>
</dbReference>
<dbReference type="PANTHER" id="PTHR24379:SF121">
    <property type="entry name" value="C2H2-TYPE DOMAIN-CONTAINING PROTEIN"/>
    <property type="match status" value="1"/>
</dbReference>
<dbReference type="SMART" id="SM00355">
    <property type="entry name" value="ZnF_C2H2"/>
    <property type="match status" value="26"/>
</dbReference>
<evidence type="ECO:0000256" key="4">
    <source>
        <dbReference type="ARBA" id="ARBA00022833"/>
    </source>
</evidence>
<accession>A0ABP1RLA6</accession>
<feature type="domain" description="C2H2-type" evidence="7">
    <location>
        <begin position="1236"/>
        <end position="1263"/>
    </location>
</feature>
<comment type="caution">
    <text evidence="8">The sequence shown here is derived from an EMBL/GenBank/DDBJ whole genome shotgun (WGS) entry which is preliminary data.</text>
</comment>
<feature type="compositionally biased region" description="Low complexity" evidence="6">
    <location>
        <begin position="437"/>
        <end position="467"/>
    </location>
</feature>
<feature type="domain" description="C2H2-type" evidence="7">
    <location>
        <begin position="1003"/>
        <end position="1030"/>
    </location>
</feature>
<evidence type="ECO:0000256" key="1">
    <source>
        <dbReference type="ARBA" id="ARBA00022723"/>
    </source>
</evidence>
<dbReference type="EMBL" id="CAXLJM020000081">
    <property type="protein sequence ID" value="CAL8130018.1"/>
    <property type="molecule type" value="Genomic_DNA"/>
</dbReference>
<evidence type="ECO:0000256" key="5">
    <source>
        <dbReference type="PROSITE-ProRule" id="PRU00042"/>
    </source>
</evidence>
<sequence>MSLTCEICIFCYRDSSLYCSNNVNDNEELGNRITLNRFVKLAERWLKTNLPLHDTVAEHGNGIFGTCEDCKFVVDSFCKLYHEWKCLELEVEWRLQKLCSVMKCADRVSSRKQRLDSKFNSSEEGRRLIEWVTTFRAELQQKYRQRCSKSFPRVSLKSVSNNLTVSPKLEANYAEPQSLMETNDESLYLGWISSFAAVLLLCNWSQESTENYGDPTQMVVSDDDVVSQQLKEEIGICIVSTCDVASVPQSADLDLQLETEPDYSVNQNMSPDTPDNEGKQDKSESRTFDSSVLPSSSQKVKTQSKKRKRLQSSLTNPNKKLRRREPNVNAGVFKCFLCHRNFTSFSHLQRHRRAFTHLFTLMKHKIPVKLDDFRRKKSKLEPNNKTSVDNTNFGILRPLRRVCKPKVDTDATDTQSETDPKTEKIPATEAEIDSFEFEASSSTDSESSSTSSEELSSKSSDSSLTATNYKIRKRRQKVNRIEQYQHPFVCNVDSCPKSFEFEEELELHKKYHGCFPCSVCNKTSKYAPDLSRHELLHAKRNIAGNNKRRPYYRKEYHCWRCNYVVSGGSGRYNFIDHHLTKHLNLPAQKTMCKICKAWLRIKSVKTHMNSCHKESESLHKCDQCAAHFDKEHQLHQHKKKGHATMKNGTLNSCEPCRKAFTTEQELKAHKVLHGSFPCKFCHIMKEYAPDLVHHEVVQCKSRPKNEKHCKKFNCARCKVGTNDMYSCVNHYVSRHLLKKRCAICQKNVRAGTQEEIHFRTHHDTNNVDPKDIKKCSKCSAYFLKEDQRRYHIKKSHPPPQNRCKKEFPCKMNSCSISVEFEEELENHMKQHGNFPCKYCSVVKTYAPNLAVHELSHSQRKESSDKTWQCPRCEFQCRYKSKSQYVTHFITRHLHIQSQLIICRICRKSIGKSNFHGHNRVYHRTEGLDPKLIQKCEQCPAYFIQKYQLTDHIKQIHNLKEFGTIQSATICPSNLLCCVGKQKCSRTFETAEQLENHRKLHGTFPCSTCDKVLTYAPKLALHEIVHTPLPPGEFGTCVRPIRTLKCPKCEIVPGSKIRYINHYLVTHMGLPQDGVKCTNCTESFEKPKELARHMSRYHNFESAGVIAKCDKCAATFGNKFYVVLHKQRVHGEDSLTCVDCGKKLGTPTSLKQHRMKKHNKQEADFPLACDVLGCERRFENEIRLVWHKHNWHEGNGKIIPLICHECGMKCSSKAVFNNHMLLHSPEKRKLMKEPKRYVCEECGKVFNAKIKLEIHQFSHSGPESWKYSCIFCGKKSATEQSHMEHIKAHTDEKPYICDICGEEYALGRNLRDHKNKKHNANELPRAKRVVNSYVSRKGQKVTRLRK</sequence>
<evidence type="ECO:0000256" key="6">
    <source>
        <dbReference type="SAM" id="MobiDB-lite"/>
    </source>
</evidence>
<proteinExistence type="predicted"/>
<dbReference type="SUPFAM" id="SSF57667">
    <property type="entry name" value="beta-beta-alpha zinc fingers"/>
    <property type="match status" value="4"/>
</dbReference>
<feature type="domain" description="C2H2-type" evidence="7">
    <location>
        <begin position="1294"/>
        <end position="1322"/>
    </location>
</feature>
<evidence type="ECO:0000256" key="2">
    <source>
        <dbReference type="ARBA" id="ARBA00022737"/>
    </source>
</evidence>
<gene>
    <name evidence="8" type="ORF">ODALV1_LOCUS23527</name>
</gene>
<feature type="compositionally biased region" description="Polar residues" evidence="6">
    <location>
        <begin position="264"/>
        <end position="273"/>
    </location>
</feature>
<organism evidence="8 9">
    <name type="scientific">Orchesella dallaii</name>
    <dbReference type="NCBI Taxonomy" id="48710"/>
    <lineage>
        <taxon>Eukaryota</taxon>
        <taxon>Metazoa</taxon>
        <taxon>Ecdysozoa</taxon>
        <taxon>Arthropoda</taxon>
        <taxon>Hexapoda</taxon>
        <taxon>Collembola</taxon>
        <taxon>Entomobryomorpha</taxon>
        <taxon>Entomobryoidea</taxon>
        <taxon>Orchesellidae</taxon>
        <taxon>Orchesellinae</taxon>
        <taxon>Orchesella</taxon>
    </lineage>
</organism>
<feature type="domain" description="C2H2-type" evidence="7">
    <location>
        <begin position="1134"/>
        <end position="1162"/>
    </location>
</feature>
<feature type="domain" description="C2H2-type" evidence="7">
    <location>
        <begin position="975"/>
        <end position="1000"/>
    </location>
</feature>